<name>A0AAD6SJ81_9AGAR</name>
<dbReference type="AlphaFoldDB" id="A0AAD6SJ81"/>
<comment type="caution">
    <text evidence="1">The sequence shown here is derived from an EMBL/GenBank/DDBJ whole genome shotgun (WGS) entry which is preliminary data.</text>
</comment>
<accession>A0AAD6SJ81</accession>
<evidence type="ECO:0000313" key="2">
    <source>
        <dbReference type="Proteomes" id="UP001218188"/>
    </source>
</evidence>
<organism evidence="1 2">
    <name type="scientific">Mycena alexandri</name>
    <dbReference type="NCBI Taxonomy" id="1745969"/>
    <lineage>
        <taxon>Eukaryota</taxon>
        <taxon>Fungi</taxon>
        <taxon>Dikarya</taxon>
        <taxon>Basidiomycota</taxon>
        <taxon>Agaricomycotina</taxon>
        <taxon>Agaricomycetes</taxon>
        <taxon>Agaricomycetidae</taxon>
        <taxon>Agaricales</taxon>
        <taxon>Marasmiineae</taxon>
        <taxon>Mycenaceae</taxon>
        <taxon>Mycena</taxon>
    </lineage>
</organism>
<proteinExistence type="predicted"/>
<keyword evidence="2" id="KW-1185">Reference proteome</keyword>
<protein>
    <submittedName>
        <fullName evidence="1">Uncharacterized protein</fullName>
    </submittedName>
</protein>
<dbReference type="EMBL" id="JARJCM010000137">
    <property type="protein sequence ID" value="KAJ7026487.1"/>
    <property type="molecule type" value="Genomic_DNA"/>
</dbReference>
<reference evidence="1" key="1">
    <citation type="submission" date="2023-03" db="EMBL/GenBank/DDBJ databases">
        <title>Massive genome expansion in bonnet fungi (Mycena s.s.) driven by repeated elements and novel gene families across ecological guilds.</title>
        <authorList>
            <consortium name="Lawrence Berkeley National Laboratory"/>
            <person name="Harder C.B."/>
            <person name="Miyauchi S."/>
            <person name="Viragh M."/>
            <person name="Kuo A."/>
            <person name="Thoen E."/>
            <person name="Andreopoulos B."/>
            <person name="Lu D."/>
            <person name="Skrede I."/>
            <person name="Drula E."/>
            <person name="Henrissat B."/>
            <person name="Morin E."/>
            <person name="Kohler A."/>
            <person name="Barry K."/>
            <person name="LaButti K."/>
            <person name="Morin E."/>
            <person name="Salamov A."/>
            <person name="Lipzen A."/>
            <person name="Mereny Z."/>
            <person name="Hegedus B."/>
            <person name="Baldrian P."/>
            <person name="Stursova M."/>
            <person name="Weitz H."/>
            <person name="Taylor A."/>
            <person name="Grigoriev I.V."/>
            <person name="Nagy L.G."/>
            <person name="Martin F."/>
            <person name="Kauserud H."/>
        </authorList>
    </citation>
    <scope>NUCLEOTIDE SEQUENCE</scope>
    <source>
        <strain evidence="1">CBHHK200</strain>
    </source>
</reference>
<dbReference type="Proteomes" id="UP001218188">
    <property type="component" value="Unassembled WGS sequence"/>
</dbReference>
<gene>
    <name evidence="1" type="ORF">C8F04DRAFT_1296724</name>
</gene>
<sequence>MPTVCTSALAITRVTMLACTLGVMTFHTGGTFGKLAAWRLEPAAKIVEEIIAAVEFALDNSEYDMFNDLERNLKVFLGSFLETWGRPGNTEPRITPEVNRISVWIVDERASERAAGITPSPSLNH</sequence>
<evidence type="ECO:0000313" key="1">
    <source>
        <dbReference type="EMBL" id="KAJ7026487.1"/>
    </source>
</evidence>